<dbReference type="SUPFAM" id="SSF56042">
    <property type="entry name" value="PurM C-terminal domain-like"/>
    <property type="match status" value="1"/>
</dbReference>
<gene>
    <name evidence="8" type="ORF">NEZAVI_LOCUS8831</name>
</gene>
<dbReference type="FunFam" id="3.90.650.10:FF:000010">
    <property type="entry name" value="Selenide, water dikinase"/>
    <property type="match status" value="1"/>
</dbReference>
<proteinExistence type="predicted"/>
<dbReference type="InterPro" id="IPR036921">
    <property type="entry name" value="PurM-like_N_sf"/>
</dbReference>
<dbReference type="GO" id="GO:0005737">
    <property type="term" value="C:cytoplasm"/>
    <property type="evidence" value="ECO:0007669"/>
    <property type="project" value="TreeGrafter"/>
</dbReference>
<evidence type="ECO:0000256" key="4">
    <source>
        <dbReference type="ARBA" id="ARBA00022840"/>
    </source>
</evidence>
<dbReference type="InterPro" id="IPR004536">
    <property type="entry name" value="SPS/SelD"/>
</dbReference>
<evidence type="ECO:0000256" key="2">
    <source>
        <dbReference type="ARBA" id="ARBA00022741"/>
    </source>
</evidence>
<evidence type="ECO:0000259" key="6">
    <source>
        <dbReference type="Pfam" id="PF00586"/>
    </source>
</evidence>
<sequence>MDSCVTPLRHGGLYLVQTTDFIYPLVDDPYMMGKIACANTLSDLYAMGVTECDNMLMLLAVSTKMTERERDVVTPLIMRGFKDSAMEAGTSINGGQTVVNPWCTIGGVASTVCQPNEFIVPDNAVVGDVLVLTKPLGTQVAVNAHQWLDIPERWNRIKLVVSDEDVRKAYQRAMDSMARLNRVAARLMHKYNAHGATDVTGFGLLGHAQTLAKHQKNEVSFVIHNLPVIAKMAAVAKACGNMFQLLQGHSAETSGNDQILNLKALL</sequence>
<feature type="domain" description="PurM-like C-terminal" evidence="7">
    <location>
        <begin position="126"/>
        <end position="232"/>
    </location>
</feature>
<dbReference type="EMBL" id="OV725080">
    <property type="protein sequence ID" value="CAH1399367.1"/>
    <property type="molecule type" value="Genomic_DNA"/>
</dbReference>
<dbReference type="NCBIfam" id="TIGR00476">
    <property type="entry name" value="selD"/>
    <property type="match status" value="1"/>
</dbReference>
<dbReference type="InterPro" id="IPR016188">
    <property type="entry name" value="PurM-like_N"/>
</dbReference>
<evidence type="ECO:0000256" key="1">
    <source>
        <dbReference type="ARBA" id="ARBA00022679"/>
    </source>
</evidence>
<dbReference type="Pfam" id="PF00586">
    <property type="entry name" value="AIRS"/>
    <property type="match status" value="1"/>
</dbReference>
<dbReference type="CDD" id="cd02195">
    <property type="entry name" value="SelD"/>
    <property type="match status" value="1"/>
</dbReference>
<dbReference type="InterPro" id="IPR010918">
    <property type="entry name" value="PurM-like_C_dom"/>
</dbReference>
<dbReference type="AlphaFoldDB" id="A0A9P0HCE8"/>
<evidence type="ECO:0000256" key="5">
    <source>
        <dbReference type="ARBA" id="ARBA00023266"/>
    </source>
</evidence>
<evidence type="ECO:0000313" key="8">
    <source>
        <dbReference type="EMBL" id="CAH1399367.1"/>
    </source>
</evidence>
<name>A0A9P0HCE8_NEZVI</name>
<keyword evidence="3" id="KW-0418">Kinase</keyword>
<dbReference type="Pfam" id="PF02769">
    <property type="entry name" value="AIRS_C"/>
    <property type="match status" value="1"/>
</dbReference>
<dbReference type="GO" id="GO:0016260">
    <property type="term" value="P:selenocysteine biosynthetic process"/>
    <property type="evidence" value="ECO:0007669"/>
    <property type="project" value="TreeGrafter"/>
</dbReference>
<dbReference type="GO" id="GO:0004756">
    <property type="term" value="F:selenide, water dikinase activity"/>
    <property type="evidence" value="ECO:0007669"/>
    <property type="project" value="TreeGrafter"/>
</dbReference>
<dbReference type="PANTHER" id="PTHR10256">
    <property type="entry name" value="SELENIDE, WATER DIKINASE"/>
    <property type="match status" value="1"/>
</dbReference>
<evidence type="ECO:0000313" key="9">
    <source>
        <dbReference type="Proteomes" id="UP001152798"/>
    </source>
</evidence>
<organism evidence="8 9">
    <name type="scientific">Nezara viridula</name>
    <name type="common">Southern green stink bug</name>
    <name type="synonym">Cimex viridulus</name>
    <dbReference type="NCBI Taxonomy" id="85310"/>
    <lineage>
        <taxon>Eukaryota</taxon>
        <taxon>Metazoa</taxon>
        <taxon>Ecdysozoa</taxon>
        <taxon>Arthropoda</taxon>
        <taxon>Hexapoda</taxon>
        <taxon>Insecta</taxon>
        <taxon>Pterygota</taxon>
        <taxon>Neoptera</taxon>
        <taxon>Paraneoptera</taxon>
        <taxon>Hemiptera</taxon>
        <taxon>Heteroptera</taxon>
        <taxon>Panheteroptera</taxon>
        <taxon>Pentatomomorpha</taxon>
        <taxon>Pentatomoidea</taxon>
        <taxon>Pentatomidae</taxon>
        <taxon>Pentatominae</taxon>
        <taxon>Nezara</taxon>
    </lineage>
</organism>
<keyword evidence="4" id="KW-0067">ATP-binding</keyword>
<keyword evidence="2" id="KW-0547">Nucleotide-binding</keyword>
<reference evidence="8" key="1">
    <citation type="submission" date="2022-01" db="EMBL/GenBank/DDBJ databases">
        <authorList>
            <person name="King R."/>
        </authorList>
    </citation>
    <scope>NUCLEOTIDE SEQUENCE</scope>
</reference>
<dbReference type="Gene3D" id="3.30.1330.10">
    <property type="entry name" value="PurM-like, N-terminal domain"/>
    <property type="match status" value="1"/>
</dbReference>
<dbReference type="InterPro" id="IPR036676">
    <property type="entry name" value="PurM-like_C_sf"/>
</dbReference>
<dbReference type="SUPFAM" id="SSF55326">
    <property type="entry name" value="PurM N-terminal domain-like"/>
    <property type="match status" value="1"/>
</dbReference>
<protein>
    <recommendedName>
        <fullName evidence="10">Selenide, water dikinase</fullName>
    </recommendedName>
</protein>
<evidence type="ECO:0008006" key="10">
    <source>
        <dbReference type="Google" id="ProtNLM"/>
    </source>
</evidence>
<keyword evidence="5" id="KW-0711">Selenium</keyword>
<feature type="domain" description="PurM-like N-terminal" evidence="6">
    <location>
        <begin position="8"/>
        <end position="107"/>
    </location>
</feature>
<evidence type="ECO:0000259" key="7">
    <source>
        <dbReference type="Pfam" id="PF02769"/>
    </source>
</evidence>
<dbReference type="GO" id="GO:0005524">
    <property type="term" value="F:ATP binding"/>
    <property type="evidence" value="ECO:0007669"/>
    <property type="project" value="UniProtKB-KW"/>
</dbReference>
<dbReference type="Proteomes" id="UP001152798">
    <property type="component" value="Chromosome 4"/>
</dbReference>
<dbReference type="Gene3D" id="3.90.650.10">
    <property type="entry name" value="PurM-like C-terminal domain"/>
    <property type="match status" value="1"/>
</dbReference>
<accession>A0A9P0HCE8</accession>
<dbReference type="PANTHER" id="PTHR10256:SF0">
    <property type="entry name" value="INACTIVE SELENIDE, WATER DIKINASE-LIKE PROTEIN-RELATED"/>
    <property type="match status" value="1"/>
</dbReference>
<evidence type="ECO:0000256" key="3">
    <source>
        <dbReference type="ARBA" id="ARBA00022777"/>
    </source>
</evidence>
<keyword evidence="1" id="KW-0808">Transferase</keyword>
<dbReference type="PIRSF" id="PIRSF036407">
    <property type="entry name" value="Selenphspht_syn"/>
    <property type="match status" value="1"/>
</dbReference>
<keyword evidence="9" id="KW-1185">Reference proteome</keyword>
<dbReference type="FunFam" id="3.30.1330.10:FF:000006">
    <property type="entry name" value="Selenide water dikinase 1"/>
    <property type="match status" value="1"/>
</dbReference>